<dbReference type="GeneTree" id="ENSGT00390000008128"/>
<accession>A0A8C4S7I0</accession>
<feature type="region of interest" description="Disordered" evidence="1">
    <location>
        <begin position="119"/>
        <end position="176"/>
    </location>
</feature>
<dbReference type="Pfam" id="PF07326">
    <property type="entry name" value="RCS1"/>
    <property type="match status" value="1"/>
</dbReference>
<reference evidence="2" key="1">
    <citation type="submission" date="2021-06" db="EMBL/GenBank/DDBJ databases">
        <authorList>
            <consortium name="Wellcome Sanger Institute Data Sharing"/>
        </authorList>
    </citation>
    <scope>NUCLEOTIDE SEQUENCE [LARGE SCALE GENOMIC DNA]</scope>
</reference>
<sequence length="245" mass="26919">MASHLLQGVGSAVGWRTHQVLEETEELQSPLPDRFRKRPSSSSLNTLRMSLRKKLPLKTVEVNLQEAITWETLENRKKVGTVCSLSRSAKNALGNVSQKLQKRRNAKEECLVGTPGKSRCGENHPGDTPVSSPCRPTPSRVSPTVKRTTKRTPKSGVKRAPRVKTPENNGCSKTGRVGSYRKKLVRMAAVKSPFASPGTHVGRRQFNKDLEFVSAGLSQLKGISHVFEEAIGRDECDLAVSLLAE</sequence>
<dbReference type="PANTHER" id="PTHR35819:SF1">
    <property type="entry name" value="PROTEIN PIMREG"/>
    <property type="match status" value="1"/>
</dbReference>
<gene>
    <name evidence="2" type="primary">PIMREG</name>
</gene>
<dbReference type="PANTHER" id="PTHR35819">
    <property type="entry name" value="PICALM INTERACTING MITOTIC REGULATOR PIMREG"/>
    <property type="match status" value="1"/>
</dbReference>
<organism evidence="2 3">
    <name type="scientific">Erpetoichthys calabaricus</name>
    <name type="common">Rope fish</name>
    <name type="synonym">Calamoichthys calabaricus</name>
    <dbReference type="NCBI Taxonomy" id="27687"/>
    <lineage>
        <taxon>Eukaryota</taxon>
        <taxon>Metazoa</taxon>
        <taxon>Chordata</taxon>
        <taxon>Craniata</taxon>
        <taxon>Vertebrata</taxon>
        <taxon>Euteleostomi</taxon>
        <taxon>Actinopterygii</taxon>
        <taxon>Polypteriformes</taxon>
        <taxon>Polypteridae</taxon>
        <taxon>Erpetoichthys</taxon>
    </lineage>
</organism>
<dbReference type="Proteomes" id="UP000694620">
    <property type="component" value="Chromosome 8"/>
</dbReference>
<protein>
    <submittedName>
        <fullName evidence="2">PICALM interacting mitotic regulator</fullName>
    </submittedName>
</protein>
<dbReference type="InterPro" id="IPR009932">
    <property type="entry name" value="RCS1"/>
</dbReference>
<evidence type="ECO:0000313" key="3">
    <source>
        <dbReference type="Proteomes" id="UP000694620"/>
    </source>
</evidence>
<evidence type="ECO:0000256" key="1">
    <source>
        <dbReference type="SAM" id="MobiDB-lite"/>
    </source>
</evidence>
<keyword evidence="3" id="KW-1185">Reference proteome</keyword>
<reference evidence="2" key="3">
    <citation type="submission" date="2025-09" db="UniProtKB">
        <authorList>
            <consortium name="Ensembl"/>
        </authorList>
    </citation>
    <scope>IDENTIFICATION</scope>
</reference>
<feature type="compositionally biased region" description="Basic residues" evidence="1">
    <location>
        <begin position="147"/>
        <end position="162"/>
    </location>
</feature>
<reference evidence="2" key="2">
    <citation type="submission" date="2025-08" db="UniProtKB">
        <authorList>
            <consortium name="Ensembl"/>
        </authorList>
    </citation>
    <scope>IDENTIFICATION</scope>
</reference>
<dbReference type="AlphaFoldDB" id="A0A8C4S7I0"/>
<dbReference type="Ensembl" id="ENSECRT00000012803.1">
    <property type="protein sequence ID" value="ENSECRP00000012587.1"/>
    <property type="gene ID" value="ENSECRG00000008392.1"/>
</dbReference>
<name>A0A8C4S7I0_ERPCA</name>
<proteinExistence type="predicted"/>
<evidence type="ECO:0000313" key="2">
    <source>
        <dbReference type="Ensembl" id="ENSECRP00000012587.1"/>
    </source>
</evidence>